<dbReference type="GO" id="GO:0042800">
    <property type="term" value="F:histone H3K4 methyltransferase activity"/>
    <property type="evidence" value="ECO:0007669"/>
    <property type="project" value="TreeGrafter"/>
</dbReference>
<dbReference type="Gene3D" id="3.30.420.10">
    <property type="entry name" value="Ribonuclease H-like superfamily/Ribonuclease H"/>
    <property type="match status" value="1"/>
</dbReference>
<dbReference type="PANTHER" id="PTHR46060">
    <property type="entry name" value="MARINER MOS1 TRANSPOSASE-LIKE PROTEIN"/>
    <property type="match status" value="1"/>
</dbReference>
<dbReference type="InterPro" id="IPR001888">
    <property type="entry name" value="Transposase_1"/>
</dbReference>
<dbReference type="GO" id="GO:0000014">
    <property type="term" value="F:single-stranded DNA endodeoxyribonuclease activity"/>
    <property type="evidence" value="ECO:0007669"/>
    <property type="project" value="TreeGrafter"/>
</dbReference>
<dbReference type="InterPro" id="IPR036397">
    <property type="entry name" value="RNaseH_sf"/>
</dbReference>
<proteinExistence type="predicted"/>
<organism evidence="2">
    <name type="scientific">Strongyloides stercoralis</name>
    <name type="common">Threadworm</name>
    <dbReference type="NCBI Taxonomy" id="6248"/>
    <lineage>
        <taxon>Eukaryota</taxon>
        <taxon>Metazoa</taxon>
        <taxon>Ecdysozoa</taxon>
        <taxon>Nematoda</taxon>
        <taxon>Chromadorea</taxon>
        <taxon>Rhabditida</taxon>
        <taxon>Tylenchina</taxon>
        <taxon>Panagrolaimomorpha</taxon>
        <taxon>Strongyloidoidea</taxon>
        <taxon>Strongyloididae</taxon>
        <taxon>Strongyloides</taxon>
    </lineage>
</organism>
<dbReference type="GO" id="GO:0044547">
    <property type="term" value="F:DNA topoisomerase binding"/>
    <property type="evidence" value="ECO:0007669"/>
    <property type="project" value="TreeGrafter"/>
</dbReference>
<dbReference type="GO" id="GO:0015074">
    <property type="term" value="P:DNA integration"/>
    <property type="evidence" value="ECO:0007669"/>
    <property type="project" value="TreeGrafter"/>
</dbReference>
<dbReference type="STRING" id="6248.A0A0K0EJP9"/>
<evidence type="ECO:0000313" key="2">
    <source>
        <dbReference type="WBParaSite" id="SSTP_0000968900.1"/>
    </source>
</evidence>
<dbReference type="Gene3D" id="1.10.10.1450">
    <property type="match status" value="1"/>
</dbReference>
<dbReference type="GO" id="GO:0035861">
    <property type="term" value="C:site of double-strand break"/>
    <property type="evidence" value="ECO:0007669"/>
    <property type="project" value="TreeGrafter"/>
</dbReference>
<dbReference type="GO" id="GO:0006303">
    <property type="term" value="P:double-strand break repair via nonhomologous end joining"/>
    <property type="evidence" value="ECO:0007669"/>
    <property type="project" value="TreeGrafter"/>
</dbReference>
<dbReference type="Pfam" id="PF01359">
    <property type="entry name" value="Transposase_1"/>
    <property type="match status" value="1"/>
</dbReference>
<dbReference type="GO" id="GO:0000729">
    <property type="term" value="P:DNA double-strand break processing"/>
    <property type="evidence" value="ECO:0007669"/>
    <property type="project" value="TreeGrafter"/>
</dbReference>
<dbReference type="GO" id="GO:0046975">
    <property type="term" value="F:histone H3K36 methyltransferase activity"/>
    <property type="evidence" value="ECO:0007669"/>
    <property type="project" value="TreeGrafter"/>
</dbReference>
<evidence type="ECO:0000259" key="1">
    <source>
        <dbReference type="Pfam" id="PF17906"/>
    </source>
</evidence>
<dbReference type="PANTHER" id="PTHR46060:SF2">
    <property type="entry name" value="HISTONE-LYSINE N-METHYLTRANSFERASE SETMAR"/>
    <property type="match status" value="1"/>
</dbReference>
<dbReference type="WBParaSite" id="SSTP_0000968900.1">
    <property type="protein sequence ID" value="SSTP_0000968900.1"/>
    <property type="gene ID" value="SSTP_0000968900"/>
</dbReference>
<sequence length="344" mass="39903">MANSKPDEWHIRHCMLYEFRRGSNATTATENICDAYPEALNVRKCQRWFVKFRSGDFDLSDASRSGRPITVDNDILQAIVEANPYQTIKELSVKLNSPWSTIQEHMKQIGKVNREGVWVSDNLSEENKVNRSSICNLLLQRHDTEPFLGRLVTGSKKWVFYNNPKRKRQKPSLKKTSVSKLESGLNLRKVLLCVWWNTQGIIHFELLESGQTITEDFYCDQLERVNRALINKYPALANRKGVILQHDNVKPHSSKKSLDKIKELGWEVLPHPPYSPDIAPSDYHLFKVLQDSIDGEKFQNIEEVKNALLKFFDEKPPSFYRTGIKNLLSRWQKVIDNEGDYIID</sequence>
<dbReference type="GO" id="GO:0003690">
    <property type="term" value="F:double-stranded DNA binding"/>
    <property type="evidence" value="ECO:0007669"/>
    <property type="project" value="TreeGrafter"/>
</dbReference>
<accession>A0A0K0EJP9</accession>
<dbReference type="Pfam" id="PF17906">
    <property type="entry name" value="HTH_48"/>
    <property type="match status" value="1"/>
</dbReference>
<feature type="domain" description="Mos1 transposase HTH" evidence="1">
    <location>
        <begin position="10"/>
        <end position="56"/>
    </location>
</feature>
<dbReference type="GO" id="GO:0005634">
    <property type="term" value="C:nucleus"/>
    <property type="evidence" value="ECO:0007669"/>
    <property type="project" value="TreeGrafter"/>
</dbReference>
<dbReference type="AlphaFoldDB" id="A0A0K0EJP9"/>
<dbReference type="InterPro" id="IPR052709">
    <property type="entry name" value="Transposase-MT_Hybrid"/>
</dbReference>
<protein>
    <submittedName>
        <fullName evidence="2">HTH_48 domain-containing protein</fullName>
    </submittedName>
</protein>
<dbReference type="GO" id="GO:0044774">
    <property type="term" value="P:mitotic DNA integrity checkpoint signaling"/>
    <property type="evidence" value="ECO:0007669"/>
    <property type="project" value="TreeGrafter"/>
</dbReference>
<dbReference type="GO" id="GO:0031297">
    <property type="term" value="P:replication fork processing"/>
    <property type="evidence" value="ECO:0007669"/>
    <property type="project" value="TreeGrafter"/>
</dbReference>
<dbReference type="GO" id="GO:0000793">
    <property type="term" value="C:condensed chromosome"/>
    <property type="evidence" value="ECO:0007669"/>
    <property type="project" value="TreeGrafter"/>
</dbReference>
<dbReference type="InterPro" id="IPR041426">
    <property type="entry name" value="Mos1_HTH"/>
</dbReference>
<reference evidence="2" key="1">
    <citation type="submission" date="2015-08" db="UniProtKB">
        <authorList>
            <consortium name="WormBaseParasite"/>
        </authorList>
    </citation>
    <scope>IDENTIFICATION</scope>
</reference>
<name>A0A0K0EJP9_STRER</name>
<dbReference type="GO" id="GO:0003697">
    <property type="term" value="F:single-stranded DNA binding"/>
    <property type="evidence" value="ECO:0007669"/>
    <property type="project" value="TreeGrafter"/>
</dbReference>